<dbReference type="AlphaFoldDB" id="C7IYV4"/>
<feature type="transmembrane region" description="Helical" evidence="1">
    <location>
        <begin position="33"/>
        <end position="53"/>
    </location>
</feature>
<proteinExistence type="predicted"/>
<keyword evidence="1" id="KW-1133">Transmembrane helix</keyword>
<sequence>TEATTAHTPPLLLLSCTTCAASAPRRRRAAQTLGAFCISTMTSFYVSLATLLCSRKARNFVFRPGRMEY</sequence>
<evidence type="ECO:0000313" key="3">
    <source>
        <dbReference type="Proteomes" id="UP000000763"/>
    </source>
</evidence>
<accession>C7IYV4</accession>
<name>C7IYV4_ORYSJ</name>
<keyword evidence="1" id="KW-0812">Transmembrane</keyword>
<keyword evidence="1" id="KW-0472">Membrane</keyword>
<evidence type="ECO:0000313" key="2">
    <source>
        <dbReference type="EMBL" id="BAH91794.1"/>
    </source>
</evidence>
<dbReference type="KEGG" id="dosa:Os02g0603150"/>
<gene>
    <name evidence="2" type="ordered locus">Os02g0603150</name>
</gene>
<evidence type="ECO:0000256" key="1">
    <source>
        <dbReference type="SAM" id="Phobius"/>
    </source>
</evidence>
<reference evidence="3" key="2">
    <citation type="journal article" date="2008" name="Nucleic Acids Res.">
        <title>The rice annotation project database (RAP-DB): 2008 update.</title>
        <authorList>
            <consortium name="The rice annotation project (RAP)"/>
        </authorList>
    </citation>
    <scope>GENOME REANNOTATION</scope>
    <source>
        <strain evidence="3">cv. Nipponbare</strain>
    </source>
</reference>
<protein>
    <submittedName>
        <fullName evidence="2">Os02g0603150 protein</fullName>
    </submittedName>
</protein>
<dbReference type="EMBL" id="AP008208">
    <property type="protein sequence ID" value="BAH91794.1"/>
    <property type="molecule type" value="Genomic_DNA"/>
</dbReference>
<organism evidence="2 3">
    <name type="scientific">Oryza sativa subsp. japonica</name>
    <name type="common">Rice</name>
    <dbReference type="NCBI Taxonomy" id="39947"/>
    <lineage>
        <taxon>Eukaryota</taxon>
        <taxon>Viridiplantae</taxon>
        <taxon>Streptophyta</taxon>
        <taxon>Embryophyta</taxon>
        <taxon>Tracheophyta</taxon>
        <taxon>Spermatophyta</taxon>
        <taxon>Magnoliopsida</taxon>
        <taxon>Liliopsida</taxon>
        <taxon>Poales</taxon>
        <taxon>Poaceae</taxon>
        <taxon>BOP clade</taxon>
        <taxon>Oryzoideae</taxon>
        <taxon>Oryzeae</taxon>
        <taxon>Oryzinae</taxon>
        <taxon>Oryza</taxon>
        <taxon>Oryza sativa</taxon>
    </lineage>
</organism>
<dbReference type="Proteomes" id="UP000000763">
    <property type="component" value="Chromosome 2"/>
</dbReference>
<reference evidence="2 3" key="1">
    <citation type="journal article" date="2005" name="Nature">
        <title>The map-based sequence of the rice genome.</title>
        <authorList>
            <consortium name="International rice genome sequencing project (IRGSP)"/>
            <person name="Matsumoto T."/>
            <person name="Wu J."/>
            <person name="Kanamori H."/>
            <person name="Katayose Y."/>
            <person name="Fujisawa M."/>
            <person name="Namiki N."/>
            <person name="Mizuno H."/>
            <person name="Yamamoto K."/>
            <person name="Antonio B.A."/>
            <person name="Baba T."/>
            <person name="Sakata K."/>
            <person name="Nagamura Y."/>
            <person name="Aoki H."/>
            <person name="Arikawa K."/>
            <person name="Arita K."/>
            <person name="Bito T."/>
            <person name="Chiden Y."/>
            <person name="Fujitsuka N."/>
            <person name="Fukunaka R."/>
            <person name="Hamada M."/>
            <person name="Harada C."/>
            <person name="Hayashi A."/>
            <person name="Hijishita S."/>
            <person name="Honda M."/>
            <person name="Hosokawa S."/>
            <person name="Ichikawa Y."/>
            <person name="Idonuma A."/>
            <person name="Iijima M."/>
            <person name="Ikeda M."/>
            <person name="Ikeno M."/>
            <person name="Ito K."/>
            <person name="Ito S."/>
            <person name="Ito T."/>
            <person name="Ito Y."/>
            <person name="Ito Y."/>
            <person name="Iwabuchi A."/>
            <person name="Kamiya K."/>
            <person name="Karasawa W."/>
            <person name="Kurita K."/>
            <person name="Katagiri S."/>
            <person name="Kikuta A."/>
            <person name="Kobayashi H."/>
            <person name="Kobayashi N."/>
            <person name="Machita K."/>
            <person name="Maehara T."/>
            <person name="Masukawa M."/>
            <person name="Mizubayashi T."/>
            <person name="Mukai Y."/>
            <person name="Nagasaki H."/>
            <person name="Nagata Y."/>
            <person name="Naito S."/>
            <person name="Nakashima M."/>
            <person name="Nakama Y."/>
            <person name="Nakamichi Y."/>
            <person name="Nakamura M."/>
            <person name="Meguro A."/>
            <person name="Negishi M."/>
            <person name="Ohta I."/>
            <person name="Ohta T."/>
            <person name="Okamoto M."/>
            <person name="Ono N."/>
            <person name="Saji S."/>
            <person name="Sakaguchi M."/>
            <person name="Sakai K."/>
            <person name="Shibata M."/>
            <person name="Shimokawa T."/>
            <person name="Song J."/>
            <person name="Takazaki Y."/>
            <person name="Terasawa K."/>
            <person name="Tsugane M."/>
            <person name="Tsuji K."/>
            <person name="Ueda S."/>
            <person name="Waki K."/>
            <person name="Yamagata H."/>
            <person name="Yamamoto M."/>
            <person name="Yamamoto S."/>
            <person name="Yamane H."/>
            <person name="Yoshiki S."/>
            <person name="Yoshihara R."/>
            <person name="Yukawa K."/>
            <person name="Zhong H."/>
            <person name="Yano M."/>
            <person name="Yuan Q."/>
            <person name="Ouyang S."/>
            <person name="Liu J."/>
            <person name="Jones K.M."/>
            <person name="Gansberger K."/>
            <person name="Moffat K."/>
            <person name="Hill J."/>
            <person name="Bera J."/>
            <person name="Fadrosh D."/>
            <person name="Jin S."/>
            <person name="Johri S."/>
            <person name="Kim M."/>
            <person name="Overton L."/>
            <person name="Reardon M."/>
            <person name="Tsitrin T."/>
            <person name="Vuong H."/>
            <person name="Weaver B."/>
            <person name="Ciecko A."/>
            <person name="Tallon L."/>
            <person name="Jackson J."/>
            <person name="Pai G."/>
            <person name="Aken S.V."/>
            <person name="Utterback T."/>
            <person name="Reidmuller S."/>
            <person name="Feldblyum T."/>
            <person name="Hsiao J."/>
            <person name="Zismann V."/>
            <person name="Iobst S."/>
            <person name="de Vazeille A.R."/>
            <person name="Buell C.R."/>
            <person name="Ying K."/>
            <person name="Li Y."/>
            <person name="Lu T."/>
            <person name="Huang Y."/>
            <person name="Zhao Q."/>
            <person name="Feng Q."/>
            <person name="Zhang L."/>
            <person name="Zhu J."/>
            <person name="Weng Q."/>
            <person name="Mu J."/>
            <person name="Lu Y."/>
            <person name="Fan D."/>
            <person name="Liu Y."/>
            <person name="Guan J."/>
            <person name="Zhang Y."/>
            <person name="Yu S."/>
            <person name="Liu X."/>
            <person name="Zhang Y."/>
            <person name="Hong G."/>
            <person name="Han B."/>
            <person name="Choisne N."/>
            <person name="Demange N."/>
            <person name="Orjeda G."/>
            <person name="Samain S."/>
            <person name="Cattolico L."/>
            <person name="Pelletier E."/>
            <person name="Couloux A."/>
            <person name="Segurens B."/>
            <person name="Wincker P."/>
            <person name="D'Hont A."/>
            <person name="Scarpelli C."/>
            <person name="Weissenbach J."/>
            <person name="Salanoubat M."/>
            <person name="Quetier F."/>
            <person name="Yu Y."/>
            <person name="Kim H.R."/>
            <person name="Rambo T."/>
            <person name="Currie J."/>
            <person name="Collura K."/>
            <person name="Luo M."/>
            <person name="Yang T."/>
            <person name="Ammiraju J.S.S."/>
            <person name="Engler F."/>
            <person name="Soderlund C."/>
            <person name="Wing R.A."/>
            <person name="Palmer L.E."/>
            <person name="de la Bastide M."/>
            <person name="Spiegel L."/>
            <person name="Nascimento L."/>
            <person name="Zutavern T."/>
            <person name="O'Shaughnessy A."/>
            <person name="Dike S."/>
            <person name="Dedhia N."/>
            <person name="Preston R."/>
            <person name="Balija V."/>
            <person name="McCombie W.R."/>
            <person name="Chow T."/>
            <person name="Chen H."/>
            <person name="Chung M."/>
            <person name="Chen C."/>
            <person name="Shaw J."/>
            <person name="Wu H."/>
            <person name="Hsiao K."/>
            <person name="Chao Y."/>
            <person name="Chu M."/>
            <person name="Cheng C."/>
            <person name="Hour A."/>
            <person name="Lee P."/>
            <person name="Lin S."/>
            <person name="Lin Y."/>
            <person name="Liou J."/>
            <person name="Liu S."/>
            <person name="Hsing Y."/>
            <person name="Raghuvanshi S."/>
            <person name="Mohanty A."/>
            <person name="Bharti A.K."/>
            <person name="Gaur A."/>
            <person name="Gupta V."/>
            <person name="Kumar D."/>
            <person name="Ravi V."/>
            <person name="Vij S."/>
            <person name="Kapur A."/>
            <person name="Khurana P."/>
            <person name="Khurana P."/>
            <person name="Khurana J.P."/>
            <person name="Tyagi A.K."/>
            <person name="Gaikwad K."/>
            <person name="Singh A."/>
            <person name="Dalal V."/>
            <person name="Srivastava S."/>
            <person name="Dixit A."/>
            <person name="Pal A.K."/>
            <person name="Ghazi I.A."/>
            <person name="Yadav M."/>
            <person name="Pandit A."/>
            <person name="Bhargava A."/>
            <person name="Sureshbabu K."/>
            <person name="Batra K."/>
            <person name="Sharma T.R."/>
            <person name="Mohapatra T."/>
            <person name="Singh N.K."/>
            <person name="Messing J."/>
            <person name="Nelson A.B."/>
            <person name="Fuks G."/>
            <person name="Kavchok S."/>
            <person name="Keizer G."/>
            <person name="Linton E."/>
            <person name="Llaca V."/>
            <person name="Song R."/>
            <person name="Tanyolac B."/>
            <person name="Young S."/>
            <person name="Ho-Il K."/>
            <person name="Hahn J.H."/>
            <person name="Sangsakoo G."/>
            <person name="Vanavichit A."/>
            <person name="de Mattos Luiz.A.T."/>
            <person name="Zimmer P.D."/>
            <person name="Malone G."/>
            <person name="Dellagostin O."/>
            <person name="de Oliveira A.C."/>
            <person name="Bevan M."/>
            <person name="Bancroft I."/>
            <person name="Minx P."/>
            <person name="Cordum H."/>
            <person name="Wilson R."/>
            <person name="Cheng Z."/>
            <person name="Jin W."/>
            <person name="Jiang J."/>
            <person name="Leong S.A."/>
            <person name="Iwama H."/>
            <person name="Gojobori T."/>
            <person name="Itoh T."/>
            <person name="Niimura Y."/>
            <person name="Fujii Y."/>
            <person name="Habara T."/>
            <person name="Sakai H."/>
            <person name="Sato Y."/>
            <person name="Wilson G."/>
            <person name="Kumar K."/>
            <person name="McCouch S."/>
            <person name="Juretic N."/>
            <person name="Hoen D."/>
            <person name="Wright S."/>
            <person name="Bruskiewich R."/>
            <person name="Bureau T."/>
            <person name="Miyao A."/>
            <person name="Hirochika H."/>
            <person name="Nishikawa T."/>
            <person name="Kadowaki K."/>
            <person name="Sugiura M."/>
            <person name="Burr B."/>
            <person name="Sasaki T."/>
        </authorList>
    </citation>
    <scope>NUCLEOTIDE SEQUENCE [LARGE SCALE GENOMIC DNA]</scope>
    <source>
        <strain evidence="3">cv. Nipponbare</strain>
    </source>
</reference>
<feature type="non-terminal residue" evidence="2">
    <location>
        <position position="1"/>
    </location>
</feature>